<feature type="non-terminal residue" evidence="2">
    <location>
        <position position="1"/>
    </location>
</feature>
<proteinExistence type="predicted"/>
<reference evidence="2" key="1">
    <citation type="journal article" date="2021" name="PeerJ">
        <title>Extensive microbial diversity within the chicken gut microbiome revealed by metagenomics and culture.</title>
        <authorList>
            <person name="Gilroy R."/>
            <person name="Ravi A."/>
            <person name="Getino M."/>
            <person name="Pursley I."/>
            <person name="Horton D.L."/>
            <person name="Alikhan N.F."/>
            <person name="Baker D."/>
            <person name="Gharbi K."/>
            <person name="Hall N."/>
            <person name="Watson M."/>
            <person name="Adriaenssens E.M."/>
            <person name="Foster-Nyarko E."/>
            <person name="Jarju S."/>
            <person name="Secka A."/>
            <person name="Antonio M."/>
            <person name="Oren A."/>
            <person name="Chaudhuri R.R."/>
            <person name="La Ragione R."/>
            <person name="Hildebrand F."/>
            <person name="Pallen M.J."/>
        </authorList>
    </citation>
    <scope>NUCLEOTIDE SEQUENCE</scope>
    <source>
        <strain evidence="2">Gambia15-2214</strain>
    </source>
</reference>
<reference evidence="2" key="2">
    <citation type="submission" date="2021-04" db="EMBL/GenBank/DDBJ databases">
        <authorList>
            <person name="Gilroy R."/>
        </authorList>
    </citation>
    <scope>NUCLEOTIDE SEQUENCE</scope>
    <source>
        <strain evidence="2">Gambia15-2214</strain>
    </source>
</reference>
<comment type="caution">
    <text evidence="2">The sequence shown here is derived from an EMBL/GenBank/DDBJ whole genome shotgun (WGS) entry which is preliminary data.</text>
</comment>
<accession>A0A9E2NYF2</accession>
<name>A0A9E2NYF2_9SPIR</name>
<evidence type="ECO:0000313" key="3">
    <source>
        <dbReference type="Proteomes" id="UP000823914"/>
    </source>
</evidence>
<dbReference type="AlphaFoldDB" id="A0A9E2NYF2"/>
<dbReference type="Proteomes" id="UP000823914">
    <property type="component" value="Unassembled WGS sequence"/>
</dbReference>
<protein>
    <submittedName>
        <fullName evidence="2">Autotransporter domain-containing protein</fullName>
    </submittedName>
</protein>
<evidence type="ECO:0000313" key="2">
    <source>
        <dbReference type="EMBL" id="MBU3849646.1"/>
    </source>
</evidence>
<dbReference type="EMBL" id="JAHLFV010000083">
    <property type="protein sequence ID" value="MBU3849646.1"/>
    <property type="molecule type" value="Genomic_DNA"/>
</dbReference>
<sequence>LSVFLMLALVGSVFAAEPVADVNIAEFKGEASVQWGVDLDTMKTGFKNSADVTLKLNLLNEGSKSTTGDGIWGELVIKTNGDTFAKATNSSNIALPAMNVVVDTAKIHFGPAYVGITSGNTKTGELKMDAAIRSADNNNGKWLSDVGPGNFSQGITLGYNHDMFNVAADIRSYNETVEIWKIEWQASSSAIYTGALNPSYRGSETAANELKKSVEDFYKKRGEVVHVNVAKVGDYHGIDNQYTHAYAFALEGEVKPVENLSIKAGVSYNFNKEYYKTSSVEVGTPIGNTLGYSASAGYKMALNDTFYLRPQVGFAGKNILSDKNDKGSYTVVGGLLFGWGEIGIDDNAGVYFLDDDEAKKVSPGVSVIVGAPIAENAEIIIAPSFFSGDIIPGLTAAAYSEIIVPTAENAKLKFAVSNGVKYAIPVAAGTVTPQLGVRYANAAYDKAADDTLKLKAGVEVGGFVSNTTFFTVYESGDLIADEAGIGTLNFGAKISF</sequence>
<feature type="signal peptide" evidence="1">
    <location>
        <begin position="1"/>
        <end position="15"/>
    </location>
</feature>
<evidence type="ECO:0000256" key="1">
    <source>
        <dbReference type="SAM" id="SignalP"/>
    </source>
</evidence>
<gene>
    <name evidence="2" type="ORF">IAA16_03685</name>
</gene>
<feature type="chain" id="PRO_5039381531" evidence="1">
    <location>
        <begin position="16"/>
        <end position="496"/>
    </location>
</feature>
<organism evidence="2 3">
    <name type="scientific">Candidatus Treponema excrementipullorum</name>
    <dbReference type="NCBI Taxonomy" id="2838768"/>
    <lineage>
        <taxon>Bacteria</taxon>
        <taxon>Pseudomonadati</taxon>
        <taxon>Spirochaetota</taxon>
        <taxon>Spirochaetia</taxon>
        <taxon>Spirochaetales</taxon>
        <taxon>Treponemataceae</taxon>
        <taxon>Treponema</taxon>
    </lineage>
</organism>
<keyword evidence="1" id="KW-0732">Signal</keyword>